<dbReference type="Pfam" id="PF13407">
    <property type="entry name" value="Peripla_BP_4"/>
    <property type="match status" value="1"/>
</dbReference>
<dbReference type="EMBL" id="BAAAQK010000017">
    <property type="protein sequence ID" value="GAA1858811.1"/>
    <property type="molecule type" value="Genomic_DNA"/>
</dbReference>
<dbReference type="InterPro" id="IPR028082">
    <property type="entry name" value="Peripla_BP_I"/>
</dbReference>
<accession>A0ABN2NA31</accession>
<evidence type="ECO:0000259" key="1">
    <source>
        <dbReference type="Pfam" id="PF13407"/>
    </source>
</evidence>
<comment type="caution">
    <text evidence="2">The sequence shown here is derived from an EMBL/GenBank/DDBJ whole genome shotgun (WGS) entry which is preliminary data.</text>
</comment>
<dbReference type="Proteomes" id="UP001500449">
    <property type="component" value="Unassembled WGS sequence"/>
</dbReference>
<organism evidence="2 3">
    <name type="scientific">Pseudonocardia ailaonensis</name>
    <dbReference type="NCBI Taxonomy" id="367279"/>
    <lineage>
        <taxon>Bacteria</taxon>
        <taxon>Bacillati</taxon>
        <taxon>Actinomycetota</taxon>
        <taxon>Actinomycetes</taxon>
        <taxon>Pseudonocardiales</taxon>
        <taxon>Pseudonocardiaceae</taxon>
        <taxon>Pseudonocardia</taxon>
    </lineage>
</organism>
<dbReference type="Gene3D" id="3.40.50.2300">
    <property type="match status" value="2"/>
</dbReference>
<keyword evidence="3" id="KW-1185">Reference proteome</keyword>
<sequence length="300" mass="30865">MASGSVPSMMVSANEQAKAAAAIGWTHQTIAYDGTVTDANAKLEQAIAERPTVVAIAGVPPAAMQQPIASAQAAGVVLSLSGVTEAPSTFPGYAAASQGPDTQEAAGERNAYLALKASGCNANVLVLSAPVQTLKPTTDKFQSVLKQLCPQCKSSYSEIQFADIGSPAATSKAVSALQVDPSIKYVYAAFANLVNGLQSALDQAGIDGVTVFGTTPDVQAMAALKSSKNPGWWVTVSAELDGWFTVDAALRALDKKGPVFTGAYPVGVLTKANAPASSDDIPSFPTNFRELLTTLWTPAV</sequence>
<dbReference type="SUPFAM" id="SSF53822">
    <property type="entry name" value="Periplasmic binding protein-like I"/>
    <property type="match status" value="1"/>
</dbReference>
<evidence type="ECO:0000313" key="2">
    <source>
        <dbReference type="EMBL" id="GAA1858811.1"/>
    </source>
</evidence>
<proteinExistence type="predicted"/>
<reference evidence="2 3" key="1">
    <citation type="journal article" date="2019" name="Int. J. Syst. Evol. Microbiol.">
        <title>The Global Catalogue of Microorganisms (GCM) 10K type strain sequencing project: providing services to taxonomists for standard genome sequencing and annotation.</title>
        <authorList>
            <consortium name="The Broad Institute Genomics Platform"/>
            <consortium name="The Broad Institute Genome Sequencing Center for Infectious Disease"/>
            <person name="Wu L."/>
            <person name="Ma J."/>
        </authorList>
    </citation>
    <scope>NUCLEOTIDE SEQUENCE [LARGE SCALE GENOMIC DNA]</scope>
    <source>
        <strain evidence="2 3">JCM 16009</strain>
    </source>
</reference>
<dbReference type="InterPro" id="IPR025997">
    <property type="entry name" value="SBP_2_dom"/>
</dbReference>
<name>A0ABN2NA31_9PSEU</name>
<gene>
    <name evidence="2" type="ORF">GCM10009836_43810</name>
</gene>
<protein>
    <recommendedName>
        <fullName evidence="1">Periplasmic binding protein domain-containing protein</fullName>
    </recommendedName>
</protein>
<feature type="domain" description="Periplasmic binding protein" evidence="1">
    <location>
        <begin position="15"/>
        <end position="256"/>
    </location>
</feature>
<evidence type="ECO:0000313" key="3">
    <source>
        <dbReference type="Proteomes" id="UP001500449"/>
    </source>
</evidence>